<sequence>MGEELCGLSVKDLQRIENQLEMSLQGVRMKKEHVYTAEIQELSRKGNFMRQENVELYKKVKLIEQENVELYRKAYGTRDNTSAANGSGFGPYGTATINREIIMDGPIQLQLSQPLSPTLGTPEKGTESR</sequence>
<dbReference type="PROSITE" id="PS51297">
    <property type="entry name" value="K_BOX"/>
    <property type="match status" value="1"/>
</dbReference>
<dbReference type="GO" id="GO:0003700">
    <property type="term" value="F:DNA-binding transcription factor activity"/>
    <property type="evidence" value="ECO:0007669"/>
    <property type="project" value="InterPro"/>
</dbReference>
<name>A0AAV6WSY9_9LAMI</name>
<keyword evidence="3" id="KW-1185">Reference proteome</keyword>
<dbReference type="GO" id="GO:0005634">
    <property type="term" value="C:nucleus"/>
    <property type="evidence" value="ECO:0007669"/>
    <property type="project" value="InterPro"/>
</dbReference>
<evidence type="ECO:0000313" key="2">
    <source>
        <dbReference type="EMBL" id="KAG8373799.1"/>
    </source>
</evidence>
<dbReference type="AlphaFoldDB" id="A0AAV6WSY9"/>
<protein>
    <recommendedName>
        <fullName evidence="1">K-box domain-containing protein</fullName>
    </recommendedName>
</protein>
<reference evidence="2" key="1">
    <citation type="submission" date="2019-10" db="EMBL/GenBank/DDBJ databases">
        <authorList>
            <person name="Zhang R."/>
            <person name="Pan Y."/>
            <person name="Wang J."/>
            <person name="Ma R."/>
            <person name="Yu S."/>
        </authorList>
    </citation>
    <scope>NUCLEOTIDE SEQUENCE</scope>
    <source>
        <strain evidence="2">LA-IB0</strain>
        <tissue evidence="2">Leaf</tissue>
    </source>
</reference>
<dbReference type="InterPro" id="IPR002487">
    <property type="entry name" value="TF_Kbox"/>
</dbReference>
<evidence type="ECO:0000313" key="3">
    <source>
        <dbReference type="Proteomes" id="UP000826271"/>
    </source>
</evidence>
<gene>
    <name evidence="2" type="ORF">BUALT_Bualt11G0062700</name>
</gene>
<organism evidence="2 3">
    <name type="scientific">Buddleja alternifolia</name>
    <dbReference type="NCBI Taxonomy" id="168488"/>
    <lineage>
        <taxon>Eukaryota</taxon>
        <taxon>Viridiplantae</taxon>
        <taxon>Streptophyta</taxon>
        <taxon>Embryophyta</taxon>
        <taxon>Tracheophyta</taxon>
        <taxon>Spermatophyta</taxon>
        <taxon>Magnoliopsida</taxon>
        <taxon>eudicotyledons</taxon>
        <taxon>Gunneridae</taxon>
        <taxon>Pentapetalae</taxon>
        <taxon>asterids</taxon>
        <taxon>lamiids</taxon>
        <taxon>Lamiales</taxon>
        <taxon>Scrophulariaceae</taxon>
        <taxon>Buddlejeae</taxon>
        <taxon>Buddleja</taxon>
    </lineage>
</organism>
<evidence type="ECO:0000259" key="1">
    <source>
        <dbReference type="PROSITE" id="PS51297"/>
    </source>
</evidence>
<feature type="domain" description="K-box" evidence="1">
    <location>
        <begin position="1"/>
        <end position="66"/>
    </location>
</feature>
<comment type="caution">
    <text evidence="2">The sequence shown here is derived from an EMBL/GenBank/DDBJ whole genome shotgun (WGS) entry which is preliminary data.</text>
</comment>
<accession>A0AAV6WSY9</accession>
<dbReference type="Pfam" id="PF01486">
    <property type="entry name" value="K-box"/>
    <property type="match status" value="1"/>
</dbReference>
<dbReference type="EMBL" id="WHWC01000011">
    <property type="protein sequence ID" value="KAG8373799.1"/>
    <property type="molecule type" value="Genomic_DNA"/>
</dbReference>
<proteinExistence type="predicted"/>
<dbReference type="Proteomes" id="UP000826271">
    <property type="component" value="Unassembled WGS sequence"/>
</dbReference>